<sequence length="833" mass="93174">MKPIFYPFLLALLLLSASASATEDKSVSEFTEGMQVNRGFFTFYFDADTDKVYLEIPLQRESSQASNPANNPGNNQATTSEFIFQSSLPRGIGSNDLGLDRGQLGATRLVEFSLHGNRALLIEKNTQFRAITENEMERRSVEEAFAESVLFGFDIVAKQEDRVLINYTPFLFADIHNIEQRLQSINEGNFKPDTTRSVLWPERMKSFPKNTELEAKVTYVGTNPGRFVRSVTPEPSAITVHLHHSLIALPDDGYQTRAFHPSSGYYARGFQDYAAPLQASMDHRFIARHRLQKKNPNAATSEPIEPIVYYLDPGVPEPVRTALLDGARWWAEAFEAIGFKDAFIVRDLPPEADPMDVRYNIIQWVHRATRGWSYGASVIDPRTGEILKGHVSLGSLRVRQDMLIAQGLLAPFARDANSEQLLTDIEAMALHRIRQLSAHEIGHTLGIAHNFAANSQDRASVMDYPHPLIMLNDNNEITLNNAYATGMGEWDKFTVAYGYSEFTSAEAEAEGLAALIAETYARGMHFISDRDARPAHSGHPTAHLWNNGENATTELTRLTDVRARVLNRLNEDNLAPGQPLDELQQVLAPMYLLHRYQVEAAAKLIGGVNYRYVVNGEPVVNEPVSATEQRRALAALLVTLKSQFLALPTELEKLLVPKAYGSATSREDFPTRMGLFTDPLTMAETSANHTLSFMLNPQRLNRLSWQFESQNAHLAPFELAQQLIDNSQRNLAENNNQLSQRVAYLTAYHLSQSMLNQSTAPEVKSQLEWALIQWHEQLTNAASANEGGNESTEEAYALSAFPSYLARRIEHFLANGEWPEAFTPAQMPPGSPI</sequence>
<keyword evidence="5" id="KW-1185">Reference proteome</keyword>
<feature type="signal peptide" evidence="1">
    <location>
        <begin position="1"/>
        <end position="21"/>
    </location>
</feature>
<evidence type="ECO:0000259" key="3">
    <source>
        <dbReference type="Pfam" id="PF17148"/>
    </source>
</evidence>
<protein>
    <submittedName>
        <fullName evidence="4">Peptidase</fullName>
    </submittedName>
</protein>
<dbReference type="Gene3D" id="3.40.390.10">
    <property type="entry name" value="Collagenase (Catalytic Domain)"/>
    <property type="match status" value="1"/>
</dbReference>
<feature type="domain" description="DUF5117" evidence="3">
    <location>
        <begin position="102"/>
        <end position="294"/>
    </location>
</feature>
<dbReference type="PANTHER" id="PTHR38478">
    <property type="entry name" value="PEPTIDASE M1A AND M12B"/>
    <property type="match status" value="1"/>
</dbReference>
<dbReference type="InterPro" id="IPR032534">
    <property type="entry name" value="EcxA_zinc-bd"/>
</dbReference>
<dbReference type="SUPFAM" id="SSF55486">
    <property type="entry name" value="Metalloproteases ('zincins'), catalytic domain"/>
    <property type="match status" value="1"/>
</dbReference>
<feature type="domain" description="EcxA zinc-binding" evidence="2">
    <location>
        <begin position="426"/>
        <end position="725"/>
    </location>
</feature>
<dbReference type="Pfam" id="PF16313">
    <property type="entry name" value="DUF4953"/>
    <property type="match status" value="1"/>
</dbReference>
<dbReference type="Pfam" id="PF17148">
    <property type="entry name" value="DUF5117"/>
    <property type="match status" value="1"/>
</dbReference>
<dbReference type="CDD" id="cd04276">
    <property type="entry name" value="ZnMc_MMP_like_2"/>
    <property type="match status" value="1"/>
</dbReference>
<evidence type="ECO:0000259" key="2">
    <source>
        <dbReference type="Pfam" id="PF16313"/>
    </source>
</evidence>
<dbReference type="InterPro" id="IPR034032">
    <property type="entry name" value="Zn_MMP-like_bac"/>
</dbReference>
<accession>A0A432VZU5</accession>
<evidence type="ECO:0000313" key="4">
    <source>
        <dbReference type="EMBL" id="RUO22262.1"/>
    </source>
</evidence>
<organism evidence="4 5">
    <name type="scientific">Aliidiomarina iranensis</name>
    <dbReference type="NCBI Taxonomy" id="1434071"/>
    <lineage>
        <taxon>Bacteria</taxon>
        <taxon>Pseudomonadati</taxon>
        <taxon>Pseudomonadota</taxon>
        <taxon>Gammaproteobacteria</taxon>
        <taxon>Alteromonadales</taxon>
        <taxon>Idiomarinaceae</taxon>
        <taxon>Aliidiomarina</taxon>
    </lineage>
</organism>
<keyword evidence="1" id="KW-0732">Signal</keyword>
<dbReference type="GO" id="GO:0008237">
    <property type="term" value="F:metallopeptidase activity"/>
    <property type="evidence" value="ECO:0007669"/>
    <property type="project" value="InterPro"/>
</dbReference>
<feature type="chain" id="PRO_5019011571" evidence="1">
    <location>
        <begin position="22"/>
        <end position="833"/>
    </location>
</feature>
<dbReference type="OrthoDB" id="9776599at2"/>
<dbReference type="InterPro" id="IPR033413">
    <property type="entry name" value="DUF5117"/>
</dbReference>
<dbReference type="InterPro" id="IPR024079">
    <property type="entry name" value="MetalloPept_cat_dom_sf"/>
</dbReference>
<evidence type="ECO:0000256" key="1">
    <source>
        <dbReference type="SAM" id="SignalP"/>
    </source>
</evidence>
<dbReference type="RefSeq" id="WP_126765674.1">
    <property type="nucleotide sequence ID" value="NZ_PIPJ01000002.1"/>
</dbReference>
<dbReference type="EMBL" id="PIPJ01000002">
    <property type="protein sequence ID" value="RUO22262.1"/>
    <property type="molecule type" value="Genomic_DNA"/>
</dbReference>
<name>A0A432VZU5_9GAMM</name>
<comment type="caution">
    <text evidence="4">The sequence shown here is derived from an EMBL/GenBank/DDBJ whole genome shotgun (WGS) entry which is preliminary data.</text>
</comment>
<gene>
    <name evidence="4" type="ORF">CWE08_03485</name>
</gene>
<dbReference type="PANTHER" id="PTHR38478:SF1">
    <property type="entry name" value="ZINC DEPENDENT METALLOPROTEASE DOMAIN LIPOPROTEIN"/>
    <property type="match status" value="1"/>
</dbReference>
<evidence type="ECO:0000313" key="5">
    <source>
        <dbReference type="Proteomes" id="UP000288395"/>
    </source>
</evidence>
<proteinExistence type="predicted"/>
<dbReference type="AlphaFoldDB" id="A0A432VZU5"/>
<reference evidence="5" key="1">
    <citation type="journal article" date="2018" name="Front. Microbiol.">
        <title>Genome-Based Analysis Reveals the Taxonomy and Diversity of the Family Idiomarinaceae.</title>
        <authorList>
            <person name="Liu Y."/>
            <person name="Lai Q."/>
            <person name="Shao Z."/>
        </authorList>
    </citation>
    <scope>NUCLEOTIDE SEQUENCE [LARGE SCALE GENOMIC DNA]</scope>
    <source>
        <strain evidence="5">GBPy7</strain>
    </source>
</reference>
<dbReference type="Proteomes" id="UP000288395">
    <property type="component" value="Unassembled WGS sequence"/>
</dbReference>